<feature type="transmembrane region" description="Helical" evidence="18">
    <location>
        <begin position="199"/>
        <end position="218"/>
    </location>
</feature>
<evidence type="ECO:0000259" key="19">
    <source>
        <dbReference type="Pfam" id="PF00361"/>
    </source>
</evidence>
<evidence type="ECO:0000256" key="18">
    <source>
        <dbReference type="SAM" id="Phobius"/>
    </source>
</evidence>
<evidence type="ECO:0000256" key="14">
    <source>
        <dbReference type="ARBA" id="ARBA00023128"/>
    </source>
</evidence>
<dbReference type="InterPro" id="IPR001750">
    <property type="entry name" value="ND/Mrp_TM"/>
</dbReference>
<evidence type="ECO:0000256" key="15">
    <source>
        <dbReference type="ARBA" id="ARBA00023136"/>
    </source>
</evidence>
<comment type="similarity">
    <text evidence="2">Belongs to the complex I subunit 2 family.</text>
</comment>
<keyword evidence="14 20" id="KW-0496">Mitochondrion</keyword>
<evidence type="ECO:0000256" key="7">
    <source>
        <dbReference type="ARBA" id="ARBA00022692"/>
    </source>
</evidence>
<dbReference type="GO" id="GO:0008137">
    <property type="term" value="F:NADH dehydrogenase (ubiquinone) activity"/>
    <property type="evidence" value="ECO:0007669"/>
    <property type="project" value="UniProtKB-EC"/>
</dbReference>
<keyword evidence="6" id="KW-0679">Respiratory chain</keyword>
<dbReference type="PANTHER" id="PTHR46552">
    <property type="entry name" value="NADH-UBIQUINONE OXIDOREDUCTASE CHAIN 2"/>
    <property type="match status" value="1"/>
</dbReference>
<keyword evidence="12" id="KW-0520">NAD</keyword>
<evidence type="ECO:0000256" key="2">
    <source>
        <dbReference type="ARBA" id="ARBA00007012"/>
    </source>
</evidence>
<keyword evidence="9" id="KW-1278">Translocase</keyword>
<dbReference type="EC" id="7.1.1.2" evidence="3"/>
<comment type="catalytic activity">
    <reaction evidence="17">
        <text>a ubiquinone + NADH + 5 H(+)(in) = a ubiquinol + NAD(+) + 4 H(+)(out)</text>
        <dbReference type="Rhea" id="RHEA:29091"/>
        <dbReference type="Rhea" id="RHEA-COMP:9565"/>
        <dbReference type="Rhea" id="RHEA-COMP:9566"/>
        <dbReference type="ChEBI" id="CHEBI:15378"/>
        <dbReference type="ChEBI" id="CHEBI:16389"/>
        <dbReference type="ChEBI" id="CHEBI:17976"/>
        <dbReference type="ChEBI" id="CHEBI:57540"/>
        <dbReference type="ChEBI" id="CHEBI:57945"/>
        <dbReference type="EC" id="7.1.1.2"/>
    </reaction>
</comment>
<feature type="transmembrane region" description="Helical" evidence="18">
    <location>
        <begin position="255"/>
        <end position="275"/>
    </location>
</feature>
<sequence length="317" mass="35864">MVKILLLGLTFTLIFSSMLMTDIVLTWLIMEVTMLLFVCWAGITEYKSLTVEGLMLYFISQSYAGIFMIVTIFWNIYLESNMNFFCLVATVMLGIKIGLFPLHFWVIPTTLSLDYYSLIVMMTVMKVIPLQLGHEFMYLRGSPDQFPSSLTLWSLMAVLSLLMGTIYGLGATSFRHMLAASSIVHSGWLVLSMMSYSMWWYFLGYSLTIWLLLSSVYFQSWFRAGFYLLMLAGLPPFSMFVLKIYVLAKGILTGVYVELLTAAAVSAAISLFYYLKLAYSFMLKGLSTQPYMGVFMTFATSLACSVALSVLLILDLL</sequence>
<proteinExistence type="inferred from homology"/>
<keyword evidence="13" id="KW-0830">Ubiquinone</keyword>
<keyword evidence="11 18" id="KW-1133">Transmembrane helix</keyword>
<geneLocation type="mitochondrion" evidence="20"/>
<dbReference type="GO" id="GO:0006120">
    <property type="term" value="P:mitochondrial electron transport, NADH to ubiquinone"/>
    <property type="evidence" value="ECO:0007669"/>
    <property type="project" value="TreeGrafter"/>
</dbReference>
<keyword evidence="8" id="KW-0999">Mitochondrion inner membrane</keyword>
<dbReference type="EMBL" id="KY249249">
    <property type="protein sequence ID" value="ARO34985.1"/>
    <property type="molecule type" value="Genomic_DNA"/>
</dbReference>
<feature type="transmembrane region" description="Helical" evidence="18">
    <location>
        <begin position="224"/>
        <end position="248"/>
    </location>
</feature>
<gene>
    <name evidence="20" type="primary">ND2</name>
</gene>
<evidence type="ECO:0000256" key="9">
    <source>
        <dbReference type="ARBA" id="ARBA00022967"/>
    </source>
</evidence>
<dbReference type="Pfam" id="PF00361">
    <property type="entry name" value="Proton_antipo_M"/>
    <property type="match status" value="1"/>
</dbReference>
<feature type="transmembrane region" description="Helical" evidence="18">
    <location>
        <begin position="295"/>
        <end position="314"/>
    </location>
</feature>
<evidence type="ECO:0000256" key="17">
    <source>
        <dbReference type="ARBA" id="ARBA00049551"/>
    </source>
</evidence>
<keyword evidence="7 18" id="KW-0812">Transmembrane</keyword>
<feature type="domain" description="NADH:quinone oxidoreductase/Mrp antiporter transmembrane" evidence="19">
    <location>
        <begin position="22"/>
        <end position="213"/>
    </location>
</feature>
<keyword evidence="10" id="KW-0249">Electron transport</keyword>
<reference evidence="20" key="1">
    <citation type="submission" date="2016-11" db="EMBL/GenBank/DDBJ databases">
        <title>The complete mitochondrial genome of Cerion tridentatum costellata Pilsbry, 1946 (Gastropoda: Stylommatophora: Cerionidae).</title>
        <authorList>
            <person name="Harasewych M.G."/>
            <person name="Gonzalez V.L."/>
            <person name="Windsor A.M."/>
            <person name="Halloran M."/>
        </authorList>
    </citation>
    <scope>NUCLEOTIDE SEQUENCE</scope>
</reference>
<evidence type="ECO:0000256" key="11">
    <source>
        <dbReference type="ARBA" id="ARBA00022989"/>
    </source>
</evidence>
<feature type="transmembrane region" description="Helical" evidence="18">
    <location>
        <begin position="55"/>
        <end position="76"/>
    </location>
</feature>
<protein>
    <recommendedName>
        <fullName evidence="4">NADH-ubiquinone oxidoreductase chain 2</fullName>
        <ecNumber evidence="3">7.1.1.2</ecNumber>
    </recommendedName>
    <alternativeName>
        <fullName evidence="16">NADH dehydrogenase subunit 2</fullName>
    </alternativeName>
</protein>
<dbReference type="GO" id="GO:0005743">
    <property type="term" value="C:mitochondrial inner membrane"/>
    <property type="evidence" value="ECO:0007669"/>
    <property type="project" value="UniProtKB-SubCell"/>
</dbReference>
<evidence type="ECO:0000256" key="5">
    <source>
        <dbReference type="ARBA" id="ARBA00022448"/>
    </source>
</evidence>
<evidence type="ECO:0000256" key="12">
    <source>
        <dbReference type="ARBA" id="ARBA00023027"/>
    </source>
</evidence>
<evidence type="ECO:0000256" key="8">
    <source>
        <dbReference type="ARBA" id="ARBA00022792"/>
    </source>
</evidence>
<name>A0A1W6Q5K4_9EUPU</name>
<feature type="transmembrane region" description="Helical" evidence="18">
    <location>
        <begin position="152"/>
        <end position="178"/>
    </location>
</feature>
<organism evidence="20">
    <name type="scientific">Cerion tridentatum costellata</name>
    <dbReference type="NCBI Taxonomy" id="1108932"/>
    <lineage>
        <taxon>Eukaryota</taxon>
        <taxon>Metazoa</taxon>
        <taxon>Spiralia</taxon>
        <taxon>Lophotrochozoa</taxon>
        <taxon>Mollusca</taxon>
        <taxon>Gastropoda</taxon>
        <taxon>Heterobranchia</taxon>
        <taxon>Euthyneura</taxon>
        <taxon>Panpulmonata</taxon>
        <taxon>Eupulmonata</taxon>
        <taxon>Stylommatophora</taxon>
        <taxon>Helicina</taxon>
        <taxon>Urocoptoidea</taxon>
        <taxon>Cerionidae</taxon>
        <taxon>Cerion</taxon>
    </lineage>
</organism>
<evidence type="ECO:0000313" key="20">
    <source>
        <dbReference type="EMBL" id="ARO34985.1"/>
    </source>
</evidence>
<evidence type="ECO:0000256" key="6">
    <source>
        <dbReference type="ARBA" id="ARBA00022660"/>
    </source>
</evidence>
<keyword evidence="15 18" id="KW-0472">Membrane</keyword>
<evidence type="ECO:0000256" key="13">
    <source>
        <dbReference type="ARBA" id="ARBA00023075"/>
    </source>
</evidence>
<evidence type="ECO:0000256" key="16">
    <source>
        <dbReference type="ARBA" id="ARBA00031028"/>
    </source>
</evidence>
<feature type="transmembrane region" description="Helical" evidence="18">
    <location>
        <begin position="82"/>
        <end position="106"/>
    </location>
</feature>
<evidence type="ECO:0000256" key="3">
    <source>
        <dbReference type="ARBA" id="ARBA00012944"/>
    </source>
</evidence>
<evidence type="ECO:0000256" key="10">
    <source>
        <dbReference type="ARBA" id="ARBA00022982"/>
    </source>
</evidence>
<dbReference type="InterPro" id="IPR050175">
    <property type="entry name" value="Complex_I_Subunit_2"/>
</dbReference>
<evidence type="ECO:0000256" key="1">
    <source>
        <dbReference type="ARBA" id="ARBA00004448"/>
    </source>
</evidence>
<dbReference type="PANTHER" id="PTHR46552:SF1">
    <property type="entry name" value="NADH-UBIQUINONE OXIDOREDUCTASE CHAIN 2"/>
    <property type="match status" value="1"/>
</dbReference>
<evidence type="ECO:0000256" key="4">
    <source>
        <dbReference type="ARBA" id="ARBA00021008"/>
    </source>
</evidence>
<accession>A0A1W6Q5K4</accession>
<dbReference type="AlphaFoldDB" id="A0A1W6Q5K4"/>
<comment type="subcellular location">
    <subcellularLocation>
        <location evidence="1">Mitochondrion inner membrane</location>
        <topology evidence="1">Multi-pass membrane protein</topology>
    </subcellularLocation>
</comment>
<keyword evidence="5" id="KW-0813">Transport</keyword>